<proteinExistence type="predicted"/>
<feature type="region of interest" description="Disordered" evidence="1">
    <location>
        <begin position="34"/>
        <end position="55"/>
    </location>
</feature>
<dbReference type="InterPro" id="IPR008254">
    <property type="entry name" value="Flavodoxin/NO_synth"/>
</dbReference>
<evidence type="ECO:0000259" key="2">
    <source>
        <dbReference type="Pfam" id="PF12682"/>
    </source>
</evidence>
<dbReference type="GO" id="GO:0010181">
    <property type="term" value="F:FMN binding"/>
    <property type="evidence" value="ECO:0007669"/>
    <property type="project" value="InterPro"/>
</dbReference>
<comment type="caution">
    <text evidence="3">The sequence shown here is derived from an EMBL/GenBank/DDBJ whole genome shotgun (WGS) entry which is preliminary data.</text>
</comment>
<dbReference type="PANTHER" id="PTHR39201">
    <property type="entry name" value="EXPORTED PROTEIN-RELATED"/>
    <property type="match status" value="1"/>
</dbReference>
<dbReference type="SUPFAM" id="SSF52218">
    <property type="entry name" value="Flavoproteins"/>
    <property type="match status" value="1"/>
</dbReference>
<protein>
    <recommendedName>
        <fullName evidence="2">Flavodoxin-like domain-containing protein</fullName>
    </recommendedName>
</protein>
<dbReference type="InterPro" id="IPR029039">
    <property type="entry name" value="Flavoprotein-like_sf"/>
</dbReference>
<feature type="domain" description="Flavodoxin-like" evidence="2">
    <location>
        <begin position="95"/>
        <end position="196"/>
    </location>
</feature>
<accession>A0A9D2SIG0</accession>
<dbReference type="EMBL" id="DWWT01000042">
    <property type="protein sequence ID" value="HJC06263.1"/>
    <property type="molecule type" value="Genomic_DNA"/>
</dbReference>
<name>A0A9D2SIG0_9FIRM</name>
<reference evidence="3" key="2">
    <citation type="submission" date="2021-04" db="EMBL/GenBank/DDBJ databases">
        <authorList>
            <person name="Gilroy R."/>
        </authorList>
    </citation>
    <scope>NUCLEOTIDE SEQUENCE</scope>
    <source>
        <strain evidence="3">CHK180-15479</strain>
    </source>
</reference>
<dbReference type="AlphaFoldDB" id="A0A9D2SIG0"/>
<evidence type="ECO:0000313" key="3">
    <source>
        <dbReference type="EMBL" id="HJC06263.1"/>
    </source>
</evidence>
<dbReference type="PANTHER" id="PTHR39201:SF1">
    <property type="entry name" value="FLAVODOXIN-LIKE DOMAIN-CONTAINING PROTEIN"/>
    <property type="match status" value="1"/>
</dbReference>
<dbReference type="Proteomes" id="UP000823910">
    <property type="component" value="Unassembled WGS sequence"/>
</dbReference>
<dbReference type="Pfam" id="PF12682">
    <property type="entry name" value="Flavodoxin_4"/>
    <property type="match status" value="1"/>
</dbReference>
<evidence type="ECO:0000256" key="1">
    <source>
        <dbReference type="SAM" id="MobiDB-lite"/>
    </source>
</evidence>
<evidence type="ECO:0000313" key="4">
    <source>
        <dbReference type="Proteomes" id="UP000823910"/>
    </source>
</evidence>
<dbReference type="GO" id="GO:0016651">
    <property type="term" value="F:oxidoreductase activity, acting on NAD(P)H"/>
    <property type="evidence" value="ECO:0007669"/>
    <property type="project" value="UniProtKB-ARBA"/>
</dbReference>
<gene>
    <name evidence="3" type="ORF">H9704_08940</name>
</gene>
<reference evidence="3" key="1">
    <citation type="journal article" date="2021" name="PeerJ">
        <title>Extensive microbial diversity within the chicken gut microbiome revealed by metagenomics and culture.</title>
        <authorList>
            <person name="Gilroy R."/>
            <person name="Ravi A."/>
            <person name="Getino M."/>
            <person name="Pursley I."/>
            <person name="Horton D.L."/>
            <person name="Alikhan N.F."/>
            <person name="Baker D."/>
            <person name="Gharbi K."/>
            <person name="Hall N."/>
            <person name="Watson M."/>
            <person name="Adriaenssens E.M."/>
            <person name="Foster-Nyarko E."/>
            <person name="Jarju S."/>
            <person name="Secka A."/>
            <person name="Antonio M."/>
            <person name="Oren A."/>
            <person name="Chaudhuri R.R."/>
            <person name="La Ragione R."/>
            <person name="Hildebrand F."/>
            <person name="Pallen M.J."/>
        </authorList>
    </citation>
    <scope>NUCLEOTIDE SEQUENCE</scope>
    <source>
        <strain evidence="3">CHK180-15479</strain>
    </source>
</reference>
<dbReference type="Gene3D" id="3.40.50.360">
    <property type="match status" value="1"/>
</dbReference>
<sequence>MCVHVEGGHYEKNYSDYSFCPYLSFSGCLQRRPDDRGNLRGRTRGSGNPGGERSRFFTGRRVHSKRSAGGDLFRIETTQEYPGTHDALLEFAYQELTDNARPELASQIENLDSYDVIFLGYPNWNSDLPMPLYTFLEAYDFSGKTIIPFVTHGGSSFSRTIQTIEELQPGAAVAEDGLSISRGSVPDAENDVVQWVAGLNL</sequence>
<organism evidence="3 4">
    <name type="scientific">Candidatus Enterocloster excrementipullorum</name>
    <dbReference type="NCBI Taxonomy" id="2838559"/>
    <lineage>
        <taxon>Bacteria</taxon>
        <taxon>Bacillati</taxon>
        <taxon>Bacillota</taxon>
        <taxon>Clostridia</taxon>
        <taxon>Lachnospirales</taxon>
        <taxon>Lachnospiraceae</taxon>
        <taxon>Enterocloster</taxon>
    </lineage>
</organism>